<dbReference type="InterPro" id="IPR036249">
    <property type="entry name" value="Thioredoxin-like_sf"/>
</dbReference>
<dbReference type="InterPro" id="IPR040079">
    <property type="entry name" value="Glutathione_S-Trfase"/>
</dbReference>
<dbReference type="InterPro" id="IPR036282">
    <property type="entry name" value="Glutathione-S-Trfase_C_sf"/>
</dbReference>
<evidence type="ECO:0000259" key="2">
    <source>
        <dbReference type="PROSITE" id="PS50405"/>
    </source>
</evidence>
<dbReference type="Pfam" id="PF00043">
    <property type="entry name" value="GST_C"/>
    <property type="match status" value="1"/>
</dbReference>
<dbReference type="Pfam" id="PF13409">
    <property type="entry name" value="GST_N_2"/>
    <property type="match status" value="1"/>
</dbReference>
<evidence type="ECO:0000313" key="4">
    <source>
        <dbReference type="Proteomes" id="UP000494255"/>
    </source>
</evidence>
<dbReference type="SUPFAM" id="SSF47616">
    <property type="entry name" value="GST C-terminal domain-like"/>
    <property type="match status" value="1"/>
</dbReference>
<dbReference type="GO" id="GO:0016491">
    <property type="term" value="F:oxidoreductase activity"/>
    <property type="evidence" value="ECO:0007669"/>
    <property type="project" value="UniProtKB-KW"/>
</dbReference>
<dbReference type="RefSeq" id="WP_175053473.1">
    <property type="nucleotide sequence ID" value="NZ_CADIKC010000009.1"/>
</dbReference>
<dbReference type="SUPFAM" id="SSF52833">
    <property type="entry name" value="Thioredoxin-like"/>
    <property type="match status" value="1"/>
</dbReference>
<protein>
    <submittedName>
        <fullName evidence="3">Disulfide-bond oxidoreductase YfcG</fullName>
        <ecNumber evidence="3">1.8.4.-</ecNumber>
    </submittedName>
</protein>
<keyword evidence="3" id="KW-0560">Oxidoreductase</keyword>
<gene>
    <name evidence="3" type="primary">yfcG_2</name>
    <name evidence="3" type="ORF">LMG24238_05770</name>
</gene>
<dbReference type="EMBL" id="CADIKC010000009">
    <property type="protein sequence ID" value="CAB3731369.1"/>
    <property type="molecule type" value="Genomic_DNA"/>
</dbReference>
<proteinExistence type="predicted"/>
<dbReference type="PROSITE" id="PS50404">
    <property type="entry name" value="GST_NTER"/>
    <property type="match status" value="1"/>
</dbReference>
<feature type="domain" description="GST N-terminal" evidence="1">
    <location>
        <begin position="4"/>
        <end position="86"/>
    </location>
</feature>
<evidence type="ECO:0000313" key="3">
    <source>
        <dbReference type="EMBL" id="CAB3731369.1"/>
    </source>
</evidence>
<sequence>MPIETPLLYESKGSPNARRVRFFVAEKGIEIARTAIDLGSKEQFSDAFKAVNPRMQVPALQLADGTVITEVPAIWRYLEETYPHEPLLGVTAKSKALVTMWERRAELDGFASVMEAVRNALPGLKGRALSGPHDYEQIPALVERSKQRVSNFFADFNARLESVPFVAGNDFSAADITTLVTVDFAASALKMPISETHQSFKKWYERISSRPASSA</sequence>
<dbReference type="EC" id="1.8.4.-" evidence="3"/>
<dbReference type="InterPro" id="IPR034345">
    <property type="entry name" value="Gtt2-like_N"/>
</dbReference>
<dbReference type="Proteomes" id="UP000494255">
    <property type="component" value="Unassembled WGS sequence"/>
</dbReference>
<feature type="domain" description="GST C-terminal" evidence="2">
    <location>
        <begin position="91"/>
        <end position="215"/>
    </location>
</feature>
<dbReference type="GeneID" id="97044353"/>
<organism evidence="3 4">
    <name type="scientific">Paraburkholderia sediminicola</name>
    <dbReference type="NCBI Taxonomy" id="458836"/>
    <lineage>
        <taxon>Bacteria</taxon>
        <taxon>Pseudomonadati</taxon>
        <taxon>Pseudomonadota</taxon>
        <taxon>Betaproteobacteria</taxon>
        <taxon>Burkholderiales</taxon>
        <taxon>Burkholderiaceae</taxon>
        <taxon>Paraburkholderia</taxon>
    </lineage>
</organism>
<name>A0A6J5CAW5_9BURK</name>
<reference evidence="3 4" key="1">
    <citation type="submission" date="2020-04" db="EMBL/GenBank/DDBJ databases">
        <authorList>
            <person name="De Canck E."/>
        </authorList>
    </citation>
    <scope>NUCLEOTIDE SEQUENCE [LARGE SCALE GENOMIC DNA]</scope>
    <source>
        <strain evidence="3 4">LMG 24238</strain>
    </source>
</reference>
<dbReference type="CDD" id="cd03051">
    <property type="entry name" value="GST_N_GTT2_like"/>
    <property type="match status" value="1"/>
</dbReference>
<evidence type="ECO:0000259" key="1">
    <source>
        <dbReference type="PROSITE" id="PS50404"/>
    </source>
</evidence>
<dbReference type="Gene3D" id="1.20.1050.10">
    <property type="match status" value="1"/>
</dbReference>
<dbReference type="InterPro" id="IPR004045">
    <property type="entry name" value="Glutathione_S-Trfase_N"/>
</dbReference>
<dbReference type="PANTHER" id="PTHR44051:SF8">
    <property type="entry name" value="GLUTATHIONE S-TRANSFERASE GSTA"/>
    <property type="match status" value="1"/>
</dbReference>
<dbReference type="AlphaFoldDB" id="A0A6J5CAW5"/>
<dbReference type="SFLD" id="SFLDS00019">
    <property type="entry name" value="Glutathione_Transferase_(cytos"/>
    <property type="match status" value="1"/>
</dbReference>
<dbReference type="SFLD" id="SFLDG00358">
    <property type="entry name" value="Main_(cytGST)"/>
    <property type="match status" value="1"/>
</dbReference>
<dbReference type="Gene3D" id="3.40.30.10">
    <property type="entry name" value="Glutaredoxin"/>
    <property type="match status" value="1"/>
</dbReference>
<accession>A0A6J5CAW5</accession>
<keyword evidence="4" id="KW-1185">Reference proteome</keyword>
<dbReference type="PANTHER" id="PTHR44051">
    <property type="entry name" value="GLUTATHIONE S-TRANSFERASE-RELATED"/>
    <property type="match status" value="1"/>
</dbReference>
<dbReference type="InterPro" id="IPR010987">
    <property type="entry name" value="Glutathione-S-Trfase_C-like"/>
</dbReference>
<dbReference type="InterPro" id="IPR004046">
    <property type="entry name" value="GST_C"/>
</dbReference>
<dbReference type="PROSITE" id="PS50405">
    <property type="entry name" value="GST_CTER"/>
    <property type="match status" value="1"/>
</dbReference>